<evidence type="ECO:0000313" key="4">
    <source>
        <dbReference type="Proteomes" id="UP000011115"/>
    </source>
</evidence>
<protein>
    <submittedName>
        <fullName evidence="3">Strain CBS138 chromosome J complete sequence</fullName>
    </submittedName>
</protein>
<sequence>MGQPGNSTQPGPGRSTQPASSSQPTSSSQPQSSRQPTGYSQPPSSRQPTSFSQPPSSGQSVGSIQPPTWRPSQHVSSCQQSTSICDDTSIVRRVQQAGRGRGKGMGRGGDDTSTVTGGQKTGRGRGRKGASTSTGGNKRPKTVGFGIYTDDISGRQTLNNFLREKRREEKQKVKNIEDDSQKMELVNWSCCYTRRNRRYYCRRQFYLYPKCRISEKDLFARFFDPNSIGREERV</sequence>
<dbReference type="HOGENOM" id="CLU_1186736_0_0_1"/>
<feature type="coiled-coil region" evidence="1">
    <location>
        <begin position="159"/>
        <end position="186"/>
    </location>
</feature>
<reference evidence="4" key="1">
    <citation type="journal article" date="2011" name="Nature">
        <title>Genome sequence and analysis of the tuber crop potato.</title>
        <authorList>
            <consortium name="The Potato Genome Sequencing Consortium"/>
        </authorList>
    </citation>
    <scope>NUCLEOTIDE SEQUENCE [LARGE SCALE GENOMIC DNA]</scope>
    <source>
        <strain evidence="4">cv. DM1-3 516 R44</strain>
    </source>
</reference>
<keyword evidence="1" id="KW-0175">Coiled coil</keyword>
<keyword evidence="4" id="KW-1185">Reference proteome</keyword>
<accession>M1CMK5</accession>
<dbReference type="Gramene" id="PGSC0003DMT400070715">
    <property type="protein sequence ID" value="PGSC0003DMT400070715"/>
    <property type="gene ID" value="PGSC0003DMG400027496"/>
</dbReference>
<dbReference type="Proteomes" id="UP000011115">
    <property type="component" value="Unassembled WGS sequence"/>
</dbReference>
<dbReference type="EnsemblPlants" id="PGSC0003DMT400070715">
    <property type="protein sequence ID" value="PGSC0003DMT400070715"/>
    <property type="gene ID" value="PGSC0003DMG400027496"/>
</dbReference>
<evidence type="ECO:0000256" key="2">
    <source>
        <dbReference type="SAM" id="MobiDB-lite"/>
    </source>
</evidence>
<evidence type="ECO:0000313" key="3">
    <source>
        <dbReference type="EnsemblPlants" id="PGSC0003DMT400070715"/>
    </source>
</evidence>
<name>M1CMK5_SOLTU</name>
<organism evidence="3 4">
    <name type="scientific">Solanum tuberosum</name>
    <name type="common">Potato</name>
    <dbReference type="NCBI Taxonomy" id="4113"/>
    <lineage>
        <taxon>Eukaryota</taxon>
        <taxon>Viridiplantae</taxon>
        <taxon>Streptophyta</taxon>
        <taxon>Embryophyta</taxon>
        <taxon>Tracheophyta</taxon>
        <taxon>Spermatophyta</taxon>
        <taxon>Magnoliopsida</taxon>
        <taxon>eudicotyledons</taxon>
        <taxon>Gunneridae</taxon>
        <taxon>Pentapetalae</taxon>
        <taxon>asterids</taxon>
        <taxon>lamiids</taxon>
        <taxon>Solanales</taxon>
        <taxon>Solanaceae</taxon>
        <taxon>Solanoideae</taxon>
        <taxon>Solaneae</taxon>
        <taxon>Solanum</taxon>
    </lineage>
</organism>
<feature type="compositionally biased region" description="Polar residues" evidence="2">
    <location>
        <begin position="70"/>
        <end position="86"/>
    </location>
</feature>
<dbReference type="InParanoid" id="M1CMK5"/>
<feature type="compositionally biased region" description="Polar residues" evidence="2">
    <location>
        <begin position="1"/>
        <end position="10"/>
    </location>
</feature>
<feature type="region of interest" description="Disordered" evidence="2">
    <location>
        <begin position="1"/>
        <end position="148"/>
    </location>
</feature>
<dbReference type="PaxDb" id="4113-PGSC0003DMT400070715"/>
<reference evidence="3" key="2">
    <citation type="submission" date="2015-06" db="UniProtKB">
        <authorList>
            <consortium name="EnsemblPlants"/>
        </authorList>
    </citation>
    <scope>IDENTIFICATION</scope>
    <source>
        <strain evidence="3">DM1-3 516 R44</strain>
    </source>
</reference>
<evidence type="ECO:0000256" key="1">
    <source>
        <dbReference type="SAM" id="Coils"/>
    </source>
</evidence>
<feature type="compositionally biased region" description="Low complexity" evidence="2">
    <location>
        <begin position="15"/>
        <end position="67"/>
    </location>
</feature>
<dbReference type="AlphaFoldDB" id="M1CMK5"/>
<proteinExistence type="predicted"/>